<comment type="caution">
    <text evidence="9">The sequence shown here is derived from an EMBL/GenBank/DDBJ whole genome shotgun (WGS) entry which is preliminary data.</text>
</comment>
<organism evidence="9 10">
    <name type="scientific">Ostreobium quekettii</name>
    <dbReference type="NCBI Taxonomy" id="121088"/>
    <lineage>
        <taxon>Eukaryota</taxon>
        <taxon>Viridiplantae</taxon>
        <taxon>Chlorophyta</taxon>
        <taxon>core chlorophytes</taxon>
        <taxon>Ulvophyceae</taxon>
        <taxon>TCBD clade</taxon>
        <taxon>Bryopsidales</taxon>
        <taxon>Ostreobineae</taxon>
        <taxon>Ostreobiaceae</taxon>
        <taxon>Ostreobium</taxon>
    </lineage>
</organism>
<dbReference type="GO" id="GO:0012505">
    <property type="term" value="C:endomembrane system"/>
    <property type="evidence" value="ECO:0007669"/>
    <property type="project" value="UniProtKB-SubCell"/>
</dbReference>
<evidence type="ECO:0000256" key="3">
    <source>
        <dbReference type="ARBA" id="ARBA00022692"/>
    </source>
</evidence>
<evidence type="ECO:0000313" key="10">
    <source>
        <dbReference type="Proteomes" id="UP000708148"/>
    </source>
</evidence>
<evidence type="ECO:0000256" key="7">
    <source>
        <dbReference type="RuleBase" id="RU000477"/>
    </source>
</evidence>
<dbReference type="GO" id="GO:0015250">
    <property type="term" value="F:water channel activity"/>
    <property type="evidence" value="ECO:0007669"/>
    <property type="project" value="UniProtKB-ARBA"/>
</dbReference>
<dbReference type="InterPro" id="IPR022357">
    <property type="entry name" value="MIP_CS"/>
</dbReference>
<gene>
    <name evidence="9" type="ORF">OSTQU699_LOCUS3192</name>
</gene>
<evidence type="ECO:0000256" key="6">
    <source>
        <dbReference type="ARBA" id="ARBA00023136"/>
    </source>
</evidence>
<dbReference type="InterPro" id="IPR000425">
    <property type="entry name" value="MIP"/>
</dbReference>
<dbReference type="EMBL" id="CAJHUC010000718">
    <property type="protein sequence ID" value="CAD7697831.1"/>
    <property type="molecule type" value="Genomic_DNA"/>
</dbReference>
<reference evidence="9" key="1">
    <citation type="submission" date="2020-12" db="EMBL/GenBank/DDBJ databases">
        <authorList>
            <person name="Iha C."/>
        </authorList>
    </citation>
    <scope>NUCLEOTIDE SEQUENCE</scope>
</reference>
<protein>
    <recommendedName>
        <fullName evidence="11">Aquaporin-like protein</fullName>
    </recommendedName>
</protein>
<feature type="transmembrane region" description="Helical" evidence="8">
    <location>
        <begin position="139"/>
        <end position="159"/>
    </location>
</feature>
<dbReference type="GO" id="GO:0016020">
    <property type="term" value="C:membrane"/>
    <property type="evidence" value="ECO:0007669"/>
    <property type="project" value="InterPro"/>
</dbReference>
<feature type="transmembrane region" description="Helical" evidence="8">
    <location>
        <begin position="51"/>
        <end position="70"/>
    </location>
</feature>
<dbReference type="SUPFAM" id="SSF81338">
    <property type="entry name" value="Aquaporin-like"/>
    <property type="match status" value="1"/>
</dbReference>
<keyword evidence="4" id="KW-0677">Repeat</keyword>
<dbReference type="PANTHER" id="PTHR45665:SF9">
    <property type="entry name" value="AQUAPORIN-8"/>
    <property type="match status" value="1"/>
</dbReference>
<comment type="similarity">
    <text evidence="7">Belongs to the MIP/aquaporin (TC 1.A.8) family.</text>
</comment>
<dbReference type="Pfam" id="PF00230">
    <property type="entry name" value="MIP"/>
    <property type="match status" value="1"/>
</dbReference>
<feature type="transmembrane region" description="Helical" evidence="8">
    <location>
        <begin position="217"/>
        <end position="238"/>
    </location>
</feature>
<dbReference type="PRINTS" id="PR00783">
    <property type="entry name" value="MINTRINSICP"/>
</dbReference>
<dbReference type="Proteomes" id="UP000708148">
    <property type="component" value="Unassembled WGS sequence"/>
</dbReference>
<feature type="transmembrane region" description="Helical" evidence="8">
    <location>
        <begin position="166"/>
        <end position="183"/>
    </location>
</feature>
<evidence type="ECO:0000256" key="5">
    <source>
        <dbReference type="ARBA" id="ARBA00022989"/>
    </source>
</evidence>
<evidence type="ECO:0000256" key="8">
    <source>
        <dbReference type="SAM" id="Phobius"/>
    </source>
</evidence>
<evidence type="ECO:0000313" key="9">
    <source>
        <dbReference type="EMBL" id="CAD7697831.1"/>
    </source>
</evidence>
<accession>A0A8S1ISP7</accession>
<feature type="transmembrane region" description="Helical" evidence="8">
    <location>
        <begin position="12"/>
        <end position="31"/>
    </location>
</feature>
<dbReference type="InterPro" id="IPR023271">
    <property type="entry name" value="Aquaporin-like"/>
</dbReference>
<name>A0A8S1ISP7_9CHLO</name>
<feature type="transmembrane region" description="Helical" evidence="8">
    <location>
        <begin position="98"/>
        <end position="119"/>
    </location>
</feature>
<comment type="subcellular location">
    <subcellularLocation>
        <location evidence="1">Endomembrane system</location>
        <topology evidence="1">Multi-pass membrane protein</topology>
    </subcellularLocation>
</comment>
<sequence length="279" mass="29189">MGKTIAALKDRHVFLGLIGEFAGVLLFQFLAGGLDVVENSENYPDLTNKETVAILALGNGLVFAVLVYLVRHTSGGHLNPAITVAVTISGHMHILRGIFYILAQVLGGIAGALLSYAFKAGGSYCYDVEHDTFATGWQLFGWEAIMTFLLIMVVYSAVIAPGHGDIGPLVIGLTVTGCVWAGAPKSGAALNPARVIAPTIANMIDAQGTGRCHFGIFWYYIAAHAVAAVVAAVGALIVHGPGPHYTANKDVSRGRARGGIGQSLLESEGLQAGEDDMDT</sequence>
<keyword evidence="3 7" id="KW-0812">Transmembrane</keyword>
<keyword evidence="10" id="KW-1185">Reference proteome</keyword>
<evidence type="ECO:0000256" key="1">
    <source>
        <dbReference type="ARBA" id="ARBA00004127"/>
    </source>
</evidence>
<evidence type="ECO:0008006" key="11">
    <source>
        <dbReference type="Google" id="ProtNLM"/>
    </source>
</evidence>
<dbReference type="PANTHER" id="PTHR45665">
    <property type="entry name" value="AQUAPORIN-8"/>
    <property type="match status" value="1"/>
</dbReference>
<dbReference type="PROSITE" id="PS00221">
    <property type="entry name" value="MIP"/>
    <property type="match status" value="1"/>
</dbReference>
<dbReference type="Gene3D" id="1.20.1080.10">
    <property type="entry name" value="Glycerol uptake facilitator protein"/>
    <property type="match status" value="1"/>
</dbReference>
<evidence type="ECO:0000256" key="4">
    <source>
        <dbReference type="ARBA" id="ARBA00022737"/>
    </source>
</evidence>
<dbReference type="OrthoDB" id="3222at2759"/>
<dbReference type="GO" id="GO:0005737">
    <property type="term" value="C:cytoplasm"/>
    <property type="evidence" value="ECO:0007669"/>
    <property type="project" value="UniProtKB-ARBA"/>
</dbReference>
<proteinExistence type="inferred from homology"/>
<evidence type="ECO:0000256" key="2">
    <source>
        <dbReference type="ARBA" id="ARBA00022448"/>
    </source>
</evidence>
<keyword evidence="2 7" id="KW-0813">Transport</keyword>
<keyword evidence="6 8" id="KW-0472">Membrane</keyword>
<keyword evidence="5 8" id="KW-1133">Transmembrane helix</keyword>
<dbReference type="InterPro" id="IPR034294">
    <property type="entry name" value="Aquaporin_transptr"/>
</dbReference>
<dbReference type="GO" id="GO:0019755">
    <property type="term" value="P:one-carbon compound transport"/>
    <property type="evidence" value="ECO:0007669"/>
    <property type="project" value="UniProtKB-ARBA"/>
</dbReference>
<dbReference type="AlphaFoldDB" id="A0A8S1ISP7"/>